<name>A0A392UVM0_9FABA</name>
<evidence type="ECO:0000313" key="2">
    <source>
        <dbReference type="Proteomes" id="UP000265520"/>
    </source>
</evidence>
<proteinExistence type="predicted"/>
<keyword evidence="2" id="KW-1185">Reference proteome</keyword>
<feature type="non-terminal residue" evidence="1">
    <location>
        <position position="55"/>
    </location>
</feature>
<dbReference type="AlphaFoldDB" id="A0A392UVM0"/>
<reference evidence="1 2" key="1">
    <citation type="journal article" date="2018" name="Front. Plant Sci.">
        <title>Red Clover (Trifolium pratense) and Zigzag Clover (T. medium) - A Picture of Genomic Similarities and Differences.</title>
        <authorList>
            <person name="Dluhosova J."/>
            <person name="Istvanek J."/>
            <person name="Nedelnik J."/>
            <person name="Repkova J."/>
        </authorList>
    </citation>
    <scope>NUCLEOTIDE SEQUENCE [LARGE SCALE GENOMIC DNA]</scope>
    <source>
        <strain evidence="2">cv. 10/8</strain>
        <tissue evidence="1">Leaf</tissue>
    </source>
</reference>
<dbReference type="Proteomes" id="UP000265520">
    <property type="component" value="Unassembled WGS sequence"/>
</dbReference>
<protein>
    <submittedName>
        <fullName evidence="1">Uncharacterized protein</fullName>
    </submittedName>
</protein>
<accession>A0A392UVM0</accession>
<organism evidence="1 2">
    <name type="scientific">Trifolium medium</name>
    <dbReference type="NCBI Taxonomy" id="97028"/>
    <lineage>
        <taxon>Eukaryota</taxon>
        <taxon>Viridiplantae</taxon>
        <taxon>Streptophyta</taxon>
        <taxon>Embryophyta</taxon>
        <taxon>Tracheophyta</taxon>
        <taxon>Spermatophyta</taxon>
        <taxon>Magnoliopsida</taxon>
        <taxon>eudicotyledons</taxon>
        <taxon>Gunneridae</taxon>
        <taxon>Pentapetalae</taxon>
        <taxon>rosids</taxon>
        <taxon>fabids</taxon>
        <taxon>Fabales</taxon>
        <taxon>Fabaceae</taxon>
        <taxon>Papilionoideae</taxon>
        <taxon>50 kb inversion clade</taxon>
        <taxon>NPAAA clade</taxon>
        <taxon>Hologalegina</taxon>
        <taxon>IRL clade</taxon>
        <taxon>Trifolieae</taxon>
        <taxon>Trifolium</taxon>
    </lineage>
</organism>
<dbReference type="EMBL" id="LXQA010969192">
    <property type="protein sequence ID" value="MCI79233.1"/>
    <property type="molecule type" value="Genomic_DNA"/>
</dbReference>
<evidence type="ECO:0000313" key="1">
    <source>
        <dbReference type="EMBL" id="MCI79233.1"/>
    </source>
</evidence>
<comment type="caution">
    <text evidence="1">The sequence shown here is derived from an EMBL/GenBank/DDBJ whole genome shotgun (WGS) entry which is preliminary data.</text>
</comment>
<sequence length="55" mass="5852">MLLKLIQSSCSECVQDGLNSSAIPTALKAKELGKSKFETSETESLMSSEPISSES</sequence>